<evidence type="ECO:0000256" key="1">
    <source>
        <dbReference type="SAM" id="MobiDB-lite"/>
    </source>
</evidence>
<evidence type="ECO:0000313" key="4">
    <source>
        <dbReference type="Proteomes" id="UP000663832"/>
    </source>
</evidence>
<dbReference type="Proteomes" id="UP000663832">
    <property type="component" value="Unassembled WGS sequence"/>
</dbReference>
<dbReference type="OrthoDB" id="10057777at2759"/>
<keyword evidence="2" id="KW-1133">Transmembrane helix</keyword>
<evidence type="ECO:0000256" key="2">
    <source>
        <dbReference type="SAM" id="Phobius"/>
    </source>
</evidence>
<comment type="caution">
    <text evidence="3">The sequence shown here is derived from an EMBL/GenBank/DDBJ whole genome shotgun (WGS) entry which is preliminary data.</text>
</comment>
<feature type="transmembrane region" description="Helical" evidence="2">
    <location>
        <begin position="35"/>
        <end position="56"/>
    </location>
</feature>
<accession>A0A815LTC3</accession>
<name>A0A815LTC3_9BILA</name>
<keyword evidence="2" id="KW-0472">Membrane</keyword>
<gene>
    <name evidence="3" type="ORF">QVE165_LOCUS37568</name>
</gene>
<evidence type="ECO:0000313" key="3">
    <source>
        <dbReference type="EMBL" id="CAF1411958.1"/>
    </source>
</evidence>
<dbReference type="EMBL" id="CAJNOM010000391">
    <property type="protein sequence ID" value="CAF1411958.1"/>
    <property type="molecule type" value="Genomic_DNA"/>
</dbReference>
<reference evidence="3" key="1">
    <citation type="submission" date="2021-02" db="EMBL/GenBank/DDBJ databases">
        <authorList>
            <person name="Nowell W R."/>
        </authorList>
    </citation>
    <scope>NUCLEOTIDE SEQUENCE</scope>
</reference>
<sequence length="308" mass="33502">MNNSNKVGVDNDSETVTSNTTQPKKLCEYLKKRKVMWITSTIIVLSIIITIPIVIIKTKETNNTNTTTTTTEIIVTTKTTQTIKKEPNTTSPSATRTSTPEPTTASTSTSTTTSTLTARTPGSKSNLLINGDAETGPCKASNDASPTGWNHLGSITQMIYNNTNVEHYFTDPGPSDRGNCFFYGDTSDKTNMWQQVVMTSTVNPDLIDSHTVYFHFSAWLGGWKHQNDTAEVSLTFYGHMNQVVGITVTVGPVTNTDRADITSLLYREANGLVPVGARSFVVSVAIRVFESGGANDGCVDNIVVYLHQ</sequence>
<keyword evidence="4" id="KW-1185">Reference proteome</keyword>
<organism evidence="3 4">
    <name type="scientific">Adineta steineri</name>
    <dbReference type="NCBI Taxonomy" id="433720"/>
    <lineage>
        <taxon>Eukaryota</taxon>
        <taxon>Metazoa</taxon>
        <taxon>Spiralia</taxon>
        <taxon>Gnathifera</taxon>
        <taxon>Rotifera</taxon>
        <taxon>Eurotatoria</taxon>
        <taxon>Bdelloidea</taxon>
        <taxon>Adinetida</taxon>
        <taxon>Adinetidae</taxon>
        <taxon>Adineta</taxon>
    </lineage>
</organism>
<feature type="region of interest" description="Disordered" evidence="1">
    <location>
        <begin position="1"/>
        <end position="21"/>
    </location>
</feature>
<keyword evidence="2" id="KW-0812">Transmembrane</keyword>
<feature type="compositionally biased region" description="Low complexity" evidence="1">
    <location>
        <begin position="89"/>
        <end position="121"/>
    </location>
</feature>
<proteinExistence type="predicted"/>
<dbReference type="AlphaFoldDB" id="A0A815LTC3"/>
<protein>
    <submittedName>
        <fullName evidence="3">Uncharacterized protein</fullName>
    </submittedName>
</protein>
<feature type="region of interest" description="Disordered" evidence="1">
    <location>
        <begin position="79"/>
        <end position="144"/>
    </location>
</feature>